<dbReference type="RefSeq" id="WP_149847283.1">
    <property type="nucleotide sequence ID" value="NZ_VUOB01000001.1"/>
</dbReference>
<keyword evidence="2" id="KW-1185">Reference proteome</keyword>
<accession>A0A5B2XUY9</accession>
<evidence type="ECO:0000313" key="2">
    <source>
        <dbReference type="Proteomes" id="UP000323454"/>
    </source>
</evidence>
<proteinExistence type="predicted"/>
<organism evidence="1 2">
    <name type="scientific">Solihabitans fulvus</name>
    <dbReference type="NCBI Taxonomy" id="1892852"/>
    <lineage>
        <taxon>Bacteria</taxon>
        <taxon>Bacillati</taxon>
        <taxon>Actinomycetota</taxon>
        <taxon>Actinomycetes</taxon>
        <taxon>Pseudonocardiales</taxon>
        <taxon>Pseudonocardiaceae</taxon>
        <taxon>Solihabitans</taxon>
    </lineage>
</organism>
<reference evidence="1 2" key="1">
    <citation type="submission" date="2019-09" db="EMBL/GenBank/DDBJ databases">
        <title>Goodfellowia gen. nov., a new genus of the Pseudonocardineae related to Actinoalloteichus, containing Goodfellowia coeruleoviolacea gen. nov., comb. nov. gen. nov., comb. nov.</title>
        <authorList>
            <person name="Labeda D."/>
        </authorList>
    </citation>
    <scope>NUCLEOTIDE SEQUENCE [LARGE SCALE GENOMIC DNA]</scope>
    <source>
        <strain evidence="1 2">AN110305</strain>
    </source>
</reference>
<dbReference type="AlphaFoldDB" id="A0A5B2XUY9"/>
<gene>
    <name evidence="1" type="ORF">F0L68_00080</name>
</gene>
<name>A0A5B2XUY9_9PSEU</name>
<comment type="caution">
    <text evidence="1">The sequence shown here is derived from an EMBL/GenBank/DDBJ whole genome shotgun (WGS) entry which is preliminary data.</text>
</comment>
<dbReference type="EMBL" id="VUOB01000001">
    <property type="protein sequence ID" value="KAA2266975.1"/>
    <property type="molecule type" value="Genomic_DNA"/>
</dbReference>
<dbReference type="Proteomes" id="UP000323454">
    <property type="component" value="Unassembled WGS sequence"/>
</dbReference>
<evidence type="ECO:0000313" key="1">
    <source>
        <dbReference type="EMBL" id="KAA2266975.1"/>
    </source>
</evidence>
<protein>
    <submittedName>
        <fullName evidence="1">Uncharacterized protein</fullName>
    </submittedName>
</protein>
<sequence>MGLKRTAAGLAVVVGGVVGLSLISRGCQAFLKSDGATVQAYYHAIGSGDTAKACGLLGDAGRAKLQAERQEPTCEDAVRSLTASLDQAKRDQLVNGEITVNDSASTFSRKEITLTDGDVLGYVVIVLEVHNGREAITDWGRESQQIFSGG</sequence>
<reference evidence="1 2" key="2">
    <citation type="submission" date="2019-09" db="EMBL/GenBank/DDBJ databases">
        <authorList>
            <person name="Jin C."/>
        </authorList>
    </citation>
    <scope>NUCLEOTIDE SEQUENCE [LARGE SCALE GENOMIC DNA]</scope>
    <source>
        <strain evidence="1 2">AN110305</strain>
    </source>
</reference>
<dbReference type="OrthoDB" id="3688561at2"/>